<dbReference type="Proteomes" id="UP000278398">
    <property type="component" value="Unassembled WGS sequence"/>
</dbReference>
<dbReference type="OrthoDB" id="9771666at2"/>
<organism evidence="3 4">
    <name type="scientific">Aquibium carbonis</name>
    <dbReference type="NCBI Taxonomy" id="2495581"/>
    <lineage>
        <taxon>Bacteria</taxon>
        <taxon>Pseudomonadati</taxon>
        <taxon>Pseudomonadota</taxon>
        <taxon>Alphaproteobacteria</taxon>
        <taxon>Hyphomicrobiales</taxon>
        <taxon>Phyllobacteriaceae</taxon>
        <taxon>Aquibium</taxon>
    </lineage>
</organism>
<gene>
    <name evidence="3" type="ORF">EJC49_14090</name>
</gene>
<comment type="caution">
    <text evidence="3">The sequence shown here is derived from an EMBL/GenBank/DDBJ whole genome shotgun (WGS) entry which is preliminary data.</text>
</comment>
<dbReference type="GO" id="GO:0016787">
    <property type="term" value="F:hydrolase activity"/>
    <property type="evidence" value="ECO:0007669"/>
    <property type="project" value="UniProtKB-KW"/>
</dbReference>
<evidence type="ECO:0000313" key="4">
    <source>
        <dbReference type="Proteomes" id="UP000278398"/>
    </source>
</evidence>
<dbReference type="Pfam" id="PF20434">
    <property type="entry name" value="BD-FAE"/>
    <property type="match status" value="1"/>
</dbReference>
<proteinExistence type="predicted"/>
<protein>
    <submittedName>
        <fullName evidence="3">Alpha/beta hydrolase</fullName>
    </submittedName>
</protein>
<evidence type="ECO:0000259" key="2">
    <source>
        <dbReference type="Pfam" id="PF20434"/>
    </source>
</evidence>
<name>A0A3S0ARX7_9HYPH</name>
<dbReference type="AlphaFoldDB" id="A0A3S0ARX7"/>
<feature type="domain" description="BD-FAE-like" evidence="2">
    <location>
        <begin position="61"/>
        <end position="185"/>
    </location>
</feature>
<reference evidence="3 4" key="1">
    <citation type="submission" date="2018-12" db="EMBL/GenBank/DDBJ databases">
        <title>Mesorhizobium carbonis sp. nov., isolated from coal mine water.</title>
        <authorList>
            <person name="Xin W."/>
            <person name="Xu Z."/>
            <person name="Xiang F."/>
            <person name="Zhang J."/>
            <person name="Xi L."/>
            <person name="Liu J."/>
        </authorList>
    </citation>
    <scope>NUCLEOTIDE SEQUENCE [LARGE SCALE GENOMIC DNA]</scope>
    <source>
        <strain evidence="3 4">B2.3</strain>
    </source>
</reference>
<accession>A0A3S0ARX7</accession>
<evidence type="ECO:0000313" key="3">
    <source>
        <dbReference type="EMBL" id="RST85672.1"/>
    </source>
</evidence>
<keyword evidence="4" id="KW-1185">Reference proteome</keyword>
<evidence type="ECO:0000256" key="1">
    <source>
        <dbReference type="ARBA" id="ARBA00022801"/>
    </source>
</evidence>
<dbReference type="InterPro" id="IPR050300">
    <property type="entry name" value="GDXG_lipolytic_enzyme"/>
</dbReference>
<dbReference type="PANTHER" id="PTHR48081">
    <property type="entry name" value="AB HYDROLASE SUPERFAMILY PROTEIN C4A8.06C"/>
    <property type="match status" value="1"/>
</dbReference>
<dbReference type="EMBL" id="RWKW01000051">
    <property type="protein sequence ID" value="RST85672.1"/>
    <property type="molecule type" value="Genomic_DNA"/>
</dbReference>
<dbReference type="PANTHER" id="PTHR48081:SF33">
    <property type="entry name" value="KYNURENINE FORMAMIDASE"/>
    <property type="match status" value="1"/>
</dbReference>
<dbReference type="InterPro" id="IPR029058">
    <property type="entry name" value="AB_hydrolase_fold"/>
</dbReference>
<dbReference type="Gene3D" id="3.40.50.1820">
    <property type="entry name" value="alpha/beta hydrolase"/>
    <property type="match status" value="1"/>
</dbReference>
<dbReference type="SUPFAM" id="SSF53474">
    <property type="entry name" value="alpha/beta-Hydrolases"/>
    <property type="match status" value="1"/>
</dbReference>
<sequence>MISRRIADWDDAYANGPNIPGGDRWPAAWMEPARAYREELEAAGRARLGVAYGPGERNAYDLFLPEVEPTGLVVFVHGGYWMRLERALWSHLARGAVDSGFAVAMPSYTLCPQVRIRDITAEVGQAIEHAAAGVGGPMFLAGHSAGGHLASRMVCENSPLPAALRERIRNVVSISGVHDLRPLMRTAMNETLRLDAAEAAAESPALLAPAPGTRICCWVGAGERAEFIRQNALLANVWTGLGAETCCVEEPDRHHFNVIDGLADASHVLTRTLLTG</sequence>
<keyword evidence="1 3" id="KW-0378">Hydrolase</keyword>
<dbReference type="InterPro" id="IPR049492">
    <property type="entry name" value="BD-FAE-like_dom"/>
</dbReference>
<dbReference type="RefSeq" id="WP_126700577.1">
    <property type="nucleotide sequence ID" value="NZ_RWKW01000051.1"/>
</dbReference>